<dbReference type="NCBIfam" id="NF033890">
    <property type="entry name" value="DotM_IcmP_IVB"/>
    <property type="match status" value="1"/>
</dbReference>
<feature type="domain" description="DotM C-terminal cytoplasmic" evidence="2">
    <location>
        <begin position="197"/>
        <end position="360"/>
    </location>
</feature>
<keyword evidence="1" id="KW-1133">Transmembrane helix</keyword>
<name>A0A370CJP5_9COXI</name>
<reference evidence="3 4" key="2">
    <citation type="journal article" date="2018" name="J. Invertebr. Pathol.">
        <title>'Candidatus Aquirickettsiella gammari' (Gammaproteobacteria: Legionellales: Coxiellaceae): A bacterial pathogen of the freshwater crustacean Gammarus fossarum (Malacostraca: Amphipoda).</title>
        <authorList>
            <person name="Bojko J."/>
            <person name="Dunn A.M."/>
            <person name="Stebbing P.D."/>
            <person name="van Aerle R."/>
            <person name="Bacela-Spychalska K."/>
            <person name="Bean T.P."/>
            <person name="Urrutia A."/>
            <person name="Stentiford G.D."/>
        </authorList>
    </citation>
    <scope>NUCLEOTIDE SEQUENCE [LARGE SCALE GENOMIC DNA]</scope>
    <source>
        <strain evidence="3">RA15029</strain>
    </source>
</reference>
<evidence type="ECO:0000313" key="4">
    <source>
        <dbReference type="Proteomes" id="UP000226429"/>
    </source>
</evidence>
<protein>
    <submittedName>
        <fullName evidence="3">Phosphoesterase</fullName>
    </submittedName>
</protein>
<feature type="transmembrane region" description="Helical" evidence="1">
    <location>
        <begin position="91"/>
        <end position="109"/>
    </location>
</feature>
<dbReference type="EMBL" id="NMOS02000004">
    <property type="protein sequence ID" value="RDH40790.1"/>
    <property type="molecule type" value="Genomic_DNA"/>
</dbReference>
<organism evidence="3 4">
    <name type="scientific">Candidatus Aquirickettsiella gammari</name>
    <dbReference type="NCBI Taxonomy" id="2016198"/>
    <lineage>
        <taxon>Bacteria</taxon>
        <taxon>Pseudomonadati</taxon>
        <taxon>Pseudomonadota</taxon>
        <taxon>Gammaproteobacteria</taxon>
        <taxon>Legionellales</taxon>
        <taxon>Coxiellaceae</taxon>
        <taxon>Candidatus Aquirickettsiella</taxon>
    </lineage>
</organism>
<evidence type="ECO:0000259" key="2">
    <source>
        <dbReference type="Pfam" id="PF23127"/>
    </source>
</evidence>
<evidence type="ECO:0000313" key="3">
    <source>
        <dbReference type="EMBL" id="RDH40790.1"/>
    </source>
</evidence>
<dbReference type="InterPro" id="IPR056464">
    <property type="entry name" value="DotM_C"/>
</dbReference>
<comment type="caution">
    <text evidence="3">The sequence shown here is derived from an EMBL/GenBank/DDBJ whole genome shotgun (WGS) entry which is preliminary data.</text>
</comment>
<reference evidence="3 4" key="1">
    <citation type="journal article" date="2017" name="Int. J. Syst. Evol. Microbiol.">
        <title>Aquarickettsiella crustaci n. gen. n. sp. (Gammaproteobacteria: Legionellales: Coxiellaceae); a bacterial pathogen of the freshwater crustacean: Gammarus fossarum (Malacostraca: Amphipoda).</title>
        <authorList>
            <person name="Bojko J."/>
            <person name="Dunn A.M."/>
            <person name="Stebbing P.D."/>
            <person name="Van Aerle R."/>
            <person name="Bacela-Spychalska K."/>
            <person name="Bean T.P."/>
            <person name="Stentiford G.D."/>
        </authorList>
    </citation>
    <scope>NUCLEOTIDE SEQUENCE [LARGE SCALE GENOMIC DNA]</scope>
    <source>
        <strain evidence="3">RA15029</strain>
    </source>
</reference>
<keyword evidence="1" id="KW-0812">Transmembrane</keyword>
<proteinExistence type="predicted"/>
<dbReference type="AlphaFoldDB" id="A0A370CJP5"/>
<accession>A0A370CJP5</accession>
<dbReference type="Proteomes" id="UP000226429">
    <property type="component" value="Unassembled WGS sequence"/>
</dbReference>
<keyword evidence="4" id="KW-1185">Reference proteome</keyword>
<keyword evidence="1" id="KW-0472">Membrane</keyword>
<gene>
    <name evidence="3" type="ORF">CFE62_002360</name>
</gene>
<sequence>MAAPAQQQQSGDNSLAPLWIVLCIFLAGWLIWAFFHTQIVSFLLQIKFFEARLISFVLPTTAQLASSIKQLHPAEVAFTQLLDVSREVGSYLRYPIIFLLLVLAVVIYFSHINLQFKKFYSMDSLAEAERKNWPQISPVIKLDLVKQDIDKGPWAMALSPMQFAKKYRLLQEEKAVPAMTMAAKISHQITVSVKREAAHHVFVLQCGEYWQGVDYLTPATKALFAVFSARINQDREGALKLLLQIAESSTTGRLNFSGVDVLLEKHKNNKLVHRVVHSHAYVLTVMASLLVLARKEGVLATADFLWLKPKDRLLWFMLNSVGRQTAFAEVSGPFAHWNVECIMGRRLMVPMVEEAVNGLEAAIKDILYIPDSQAT</sequence>
<dbReference type="InterPro" id="IPR049921">
    <property type="entry name" value="DotM-like"/>
</dbReference>
<dbReference type="Pfam" id="PF23127">
    <property type="entry name" value="DotM_C"/>
    <property type="match status" value="1"/>
</dbReference>
<feature type="transmembrane region" description="Helical" evidence="1">
    <location>
        <begin position="18"/>
        <end position="44"/>
    </location>
</feature>
<evidence type="ECO:0000256" key="1">
    <source>
        <dbReference type="SAM" id="Phobius"/>
    </source>
</evidence>